<comment type="caution">
    <text evidence="1">The sequence shown here is derived from an EMBL/GenBank/DDBJ whole genome shotgun (WGS) entry which is preliminary data.</text>
</comment>
<sequence>MCEQETETVLHAVRECTRTQEIFALCGLDSKLPQGPFNYGFQWLEEVVQMLDGIGNHCSSTSFIECGHPSLD</sequence>
<dbReference type="Proteomes" id="UP001472677">
    <property type="component" value="Unassembled WGS sequence"/>
</dbReference>
<protein>
    <submittedName>
        <fullName evidence="1">Uncharacterized protein</fullName>
    </submittedName>
</protein>
<keyword evidence="2" id="KW-1185">Reference proteome</keyword>
<name>A0ABR2CWX2_9ROSI</name>
<organism evidence="1 2">
    <name type="scientific">Hibiscus sabdariffa</name>
    <name type="common">roselle</name>
    <dbReference type="NCBI Taxonomy" id="183260"/>
    <lineage>
        <taxon>Eukaryota</taxon>
        <taxon>Viridiplantae</taxon>
        <taxon>Streptophyta</taxon>
        <taxon>Embryophyta</taxon>
        <taxon>Tracheophyta</taxon>
        <taxon>Spermatophyta</taxon>
        <taxon>Magnoliopsida</taxon>
        <taxon>eudicotyledons</taxon>
        <taxon>Gunneridae</taxon>
        <taxon>Pentapetalae</taxon>
        <taxon>rosids</taxon>
        <taxon>malvids</taxon>
        <taxon>Malvales</taxon>
        <taxon>Malvaceae</taxon>
        <taxon>Malvoideae</taxon>
        <taxon>Hibiscus</taxon>
    </lineage>
</organism>
<evidence type="ECO:0000313" key="1">
    <source>
        <dbReference type="EMBL" id="KAK8523680.1"/>
    </source>
</evidence>
<dbReference type="EMBL" id="JBBPBM010000042">
    <property type="protein sequence ID" value="KAK8523680.1"/>
    <property type="molecule type" value="Genomic_DNA"/>
</dbReference>
<accession>A0ABR2CWX2</accession>
<proteinExistence type="predicted"/>
<reference evidence="1 2" key="1">
    <citation type="journal article" date="2024" name="G3 (Bethesda)">
        <title>Genome assembly of Hibiscus sabdariffa L. provides insights into metabolisms of medicinal natural products.</title>
        <authorList>
            <person name="Kim T."/>
        </authorList>
    </citation>
    <scope>NUCLEOTIDE SEQUENCE [LARGE SCALE GENOMIC DNA]</scope>
    <source>
        <strain evidence="1">TK-2024</strain>
        <tissue evidence="1">Old leaves</tissue>
    </source>
</reference>
<evidence type="ECO:0000313" key="2">
    <source>
        <dbReference type="Proteomes" id="UP001472677"/>
    </source>
</evidence>
<gene>
    <name evidence="1" type="ORF">V6N12_013765</name>
</gene>